<comment type="caution">
    <text evidence="2">The sequence shown here is derived from an EMBL/GenBank/DDBJ whole genome shotgun (WGS) entry which is preliminary data.</text>
</comment>
<dbReference type="InterPro" id="IPR008969">
    <property type="entry name" value="CarboxyPept-like_regulatory"/>
</dbReference>
<gene>
    <name evidence="2" type="ORF">Y10_24950</name>
</gene>
<organism evidence="2 3">
    <name type="scientific">Neptunitalea lumnitzerae</name>
    <dbReference type="NCBI Taxonomy" id="2965509"/>
    <lineage>
        <taxon>Bacteria</taxon>
        <taxon>Pseudomonadati</taxon>
        <taxon>Bacteroidota</taxon>
        <taxon>Flavobacteriia</taxon>
        <taxon>Flavobacteriales</taxon>
        <taxon>Flavobacteriaceae</taxon>
        <taxon>Neptunitalea</taxon>
    </lineage>
</organism>
<name>A0ABQ5MMD9_9FLAO</name>
<sequence>MRSKNSLLLFLSCFIYITAFSQSLKGKITDTNNTPISYATVQIGKNYGVLSNQEGEFSIIIPVTNENSRLEISYMGYETLEIPISNIKPDDTYVLIEKVNELGAVMVSNKELTPLEIINTMLEKAPDNYTLNNFSQTFFLRTSTATTLEDFEFEIDRATDLDRKARKGLNADIEKFTKDVKGQNFKYFVEYLGDLAFHKDSSKLFIQKGIYLKNKDQEISEDKMSEKVINLIKNYLDPDASYKVKTGLFKVEDSLTTADIFEEDNDSLKGNTSYLKKNLVAKNIEFLKFYDNEDVDFFEKQNRYDYTLDGYTTIDDETVYIITFTPRKGSADYSGKMYINAFDYALVRLECKMQPDKNLHNLNLKFLLGVKFRQDRVGMTYVFQKNDEGKYEIKFVKKEDGMYAYMSRPIKFIKNRADRSEDKQILKFDFTFETNVYSVREYYVLNQTTINEQQFSEIEAQEKFTPVEIEKYNPTIWEGYNVIAPIEDIKNYGQDD</sequence>
<protein>
    <recommendedName>
        <fullName evidence="4">Carboxypeptidase-like regulatory domain-containing protein</fullName>
    </recommendedName>
</protein>
<dbReference type="Pfam" id="PF13715">
    <property type="entry name" value="CarbopepD_reg_2"/>
    <property type="match status" value="1"/>
</dbReference>
<dbReference type="RefSeq" id="WP_281765762.1">
    <property type="nucleotide sequence ID" value="NZ_BRVO01000003.1"/>
</dbReference>
<dbReference type="EMBL" id="BRVO01000003">
    <property type="protein sequence ID" value="GLB50127.1"/>
    <property type="molecule type" value="Genomic_DNA"/>
</dbReference>
<evidence type="ECO:0000313" key="2">
    <source>
        <dbReference type="EMBL" id="GLB50127.1"/>
    </source>
</evidence>
<evidence type="ECO:0008006" key="4">
    <source>
        <dbReference type="Google" id="ProtNLM"/>
    </source>
</evidence>
<evidence type="ECO:0000313" key="3">
    <source>
        <dbReference type="Proteomes" id="UP001143543"/>
    </source>
</evidence>
<reference evidence="2" key="1">
    <citation type="submission" date="2022-07" db="EMBL/GenBank/DDBJ databases">
        <title>Taxonomy of Novel Oxalotrophic and Methylotrophic Bacteria.</title>
        <authorList>
            <person name="Sahin N."/>
            <person name="Tani A."/>
        </authorList>
    </citation>
    <scope>NUCLEOTIDE SEQUENCE</scope>
    <source>
        <strain evidence="2">Y10</strain>
    </source>
</reference>
<feature type="signal peptide" evidence="1">
    <location>
        <begin position="1"/>
        <end position="21"/>
    </location>
</feature>
<feature type="chain" id="PRO_5046693420" description="Carboxypeptidase-like regulatory domain-containing protein" evidence="1">
    <location>
        <begin position="22"/>
        <end position="496"/>
    </location>
</feature>
<dbReference type="Gene3D" id="2.60.40.1120">
    <property type="entry name" value="Carboxypeptidase-like, regulatory domain"/>
    <property type="match status" value="1"/>
</dbReference>
<evidence type="ECO:0000256" key="1">
    <source>
        <dbReference type="SAM" id="SignalP"/>
    </source>
</evidence>
<proteinExistence type="predicted"/>
<keyword evidence="1" id="KW-0732">Signal</keyword>
<dbReference type="Proteomes" id="UP001143543">
    <property type="component" value="Unassembled WGS sequence"/>
</dbReference>
<accession>A0ABQ5MMD9</accession>
<keyword evidence="3" id="KW-1185">Reference proteome</keyword>
<dbReference type="SUPFAM" id="SSF49464">
    <property type="entry name" value="Carboxypeptidase regulatory domain-like"/>
    <property type="match status" value="1"/>
</dbReference>